<evidence type="ECO:0000259" key="2">
    <source>
        <dbReference type="Pfam" id="PF21962"/>
    </source>
</evidence>
<organism evidence="3 4">
    <name type="scientific">Cellulomonas gelida</name>
    <dbReference type="NCBI Taxonomy" id="1712"/>
    <lineage>
        <taxon>Bacteria</taxon>
        <taxon>Bacillati</taxon>
        <taxon>Actinomycetota</taxon>
        <taxon>Actinomycetes</taxon>
        <taxon>Micrococcales</taxon>
        <taxon>Cellulomonadaceae</taxon>
        <taxon>Cellulomonas</taxon>
    </lineage>
</organism>
<evidence type="ECO:0000313" key="4">
    <source>
        <dbReference type="Proteomes" id="UP000320461"/>
    </source>
</evidence>
<comment type="caution">
    <text evidence="3">The sequence shown here is derived from an EMBL/GenBank/DDBJ whole genome shotgun (WGS) entry which is preliminary data.</text>
</comment>
<reference evidence="3 4" key="1">
    <citation type="submission" date="2019-06" db="EMBL/GenBank/DDBJ databases">
        <title>Whole genome shotgun sequence of Cellulomonas gelida NBRC 3748.</title>
        <authorList>
            <person name="Hosoyama A."/>
            <person name="Uohara A."/>
            <person name="Ohji S."/>
            <person name="Ichikawa N."/>
        </authorList>
    </citation>
    <scope>NUCLEOTIDE SEQUENCE [LARGE SCALE GENOMIC DNA]</scope>
    <source>
        <strain evidence="3 4">NBRC 3748</strain>
    </source>
</reference>
<feature type="domain" description="DUF6924" evidence="2">
    <location>
        <begin position="53"/>
        <end position="183"/>
    </location>
</feature>
<name>A0A4Y3KR36_9CELL</name>
<feature type="compositionally biased region" description="Gly residues" evidence="1">
    <location>
        <begin position="1"/>
        <end position="11"/>
    </location>
</feature>
<proteinExistence type="predicted"/>
<protein>
    <recommendedName>
        <fullName evidence="2">DUF6924 domain-containing protein</fullName>
    </recommendedName>
</protein>
<evidence type="ECO:0000313" key="3">
    <source>
        <dbReference type="EMBL" id="GEA85834.1"/>
    </source>
</evidence>
<dbReference type="InterPro" id="IPR053832">
    <property type="entry name" value="DUF6924"/>
</dbReference>
<keyword evidence="4" id="KW-1185">Reference proteome</keyword>
<gene>
    <name evidence="3" type="ORF">CGE01nite_30850</name>
</gene>
<sequence length="190" mass="20043">MSGRGGDGGCARRGPLVTGCAGSADPQSSQNRTAPTGGHSRPLRLPESDGMSTLLVRTDYSDDSAWQAAVDAVTAVHDSADDESFGALMQVVEAPELDGLTPEDLALLPRAGYLSLLAVADARTMIDHTIVFVDLSEHNEQVGRTFRAVPREVEPITVNLALANMDFFDFADAADPDGVFRGFAAPEPEA</sequence>
<evidence type="ECO:0000256" key="1">
    <source>
        <dbReference type="SAM" id="MobiDB-lite"/>
    </source>
</evidence>
<dbReference type="Proteomes" id="UP000320461">
    <property type="component" value="Unassembled WGS sequence"/>
</dbReference>
<dbReference type="Pfam" id="PF21962">
    <property type="entry name" value="DUF6924"/>
    <property type="match status" value="1"/>
</dbReference>
<dbReference type="EMBL" id="BJLQ01000052">
    <property type="protein sequence ID" value="GEA85834.1"/>
    <property type="molecule type" value="Genomic_DNA"/>
</dbReference>
<feature type="compositionally biased region" description="Polar residues" evidence="1">
    <location>
        <begin position="25"/>
        <end position="34"/>
    </location>
</feature>
<accession>A0A4Y3KR36</accession>
<dbReference type="AlphaFoldDB" id="A0A4Y3KR36"/>
<feature type="region of interest" description="Disordered" evidence="1">
    <location>
        <begin position="1"/>
        <end position="48"/>
    </location>
</feature>